<dbReference type="SUPFAM" id="SSF82771">
    <property type="entry name" value="GIY-YIG endonuclease"/>
    <property type="match status" value="1"/>
</dbReference>
<gene>
    <name evidence="2" type="ORF">SAMN05421762_3799</name>
</gene>
<evidence type="ECO:0000313" key="3">
    <source>
        <dbReference type="Proteomes" id="UP000231644"/>
    </source>
</evidence>
<proteinExistence type="predicted"/>
<keyword evidence="3" id="KW-1185">Reference proteome</keyword>
<protein>
    <recommendedName>
        <fullName evidence="4">GIY-YIG domain-containing protein</fullName>
    </recommendedName>
</protein>
<dbReference type="InterPro" id="IPR035901">
    <property type="entry name" value="GIY-YIG_endonuc_sf"/>
</dbReference>
<evidence type="ECO:0000256" key="1">
    <source>
        <dbReference type="SAM" id="MobiDB-lite"/>
    </source>
</evidence>
<dbReference type="STRING" id="517719.SAMN05421762_3799"/>
<dbReference type="OrthoDB" id="8456421at2"/>
<dbReference type="Proteomes" id="UP000231644">
    <property type="component" value="Unassembled WGS sequence"/>
</dbReference>
<sequence length="273" mass="30791">MQMKSSALYHLWKRQVFLRNRHQDFDRLLATRRFSSGIYLIGCAGEIVYVGQSWDLVRRSIESLGNHYHRVADTKLPWSIAFAPCSPDEMDELESTAIRTYAPRFNTSLPSIAKSLSRMPEVVGSAAVFQDQKSDCGAFHPENLRRQVDAAAQNSEPPWAVKKTRRKTESKPPRQPEIALEPVEWTEEEAAGLVQAYGVSLSEPLRFKINLCEDGSVITKDGEIIGTWTMDENAHPSFFPDGATEPLIFDVFLGLLCQRVAEWYEAENGQVIG</sequence>
<evidence type="ECO:0008006" key="4">
    <source>
        <dbReference type="Google" id="ProtNLM"/>
    </source>
</evidence>
<feature type="region of interest" description="Disordered" evidence="1">
    <location>
        <begin position="149"/>
        <end position="176"/>
    </location>
</feature>
<name>A0A1I1QVK7_9RHOB</name>
<organism evidence="2 3">
    <name type="scientific">Pseudooceanicola nitratireducens</name>
    <dbReference type="NCBI Taxonomy" id="517719"/>
    <lineage>
        <taxon>Bacteria</taxon>
        <taxon>Pseudomonadati</taxon>
        <taxon>Pseudomonadota</taxon>
        <taxon>Alphaproteobacteria</taxon>
        <taxon>Rhodobacterales</taxon>
        <taxon>Paracoccaceae</taxon>
        <taxon>Pseudooceanicola</taxon>
    </lineage>
</organism>
<dbReference type="AlphaFoldDB" id="A0A1I1QVK7"/>
<dbReference type="RefSeq" id="WP_093455130.1">
    <property type="nucleotide sequence ID" value="NZ_FNZG01000018.1"/>
</dbReference>
<reference evidence="2 3" key="1">
    <citation type="submission" date="2016-10" db="EMBL/GenBank/DDBJ databases">
        <authorList>
            <person name="de Groot N.N."/>
        </authorList>
    </citation>
    <scope>NUCLEOTIDE SEQUENCE [LARGE SCALE GENOMIC DNA]</scope>
    <source>
        <strain evidence="2 3">DSM 29619</strain>
    </source>
</reference>
<accession>A0A1I1QVK7</accession>
<dbReference type="CDD" id="cd00719">
    <property type="entry name" value="GIY-YIG_SF"/>
    <property type="match status" value="1"/>
</dbReference>
<dbReference type="EMBL" id="FOLX01000007">
    <property type="protein sequence ID" value="SFD26037.1"/>
    <property type="molecule type" value="Genomic_DNA"/>
</dbReference>
<evidence type="ECO:0000313" key="2">
    <source>
        <dbReference type="EMBL" id="SFD26037.1"/>
    </source>
</evidence>